<dbReference type="PROSITE" id="PS51318">
    <property type="entry name" value="TAT"/>
    <property type="match status" value="1"/>
</dbReference>
<gene>
    <name evidence="1" type="ORF">SAMN05444336_103100</name>
</gene>
<evidence type="ECO:0000313" key="2">
    <source>
        <dbReference type="Proteomes" id="UP000199118"/>
    </source>
</evidence>
<evidence type="ECO:0000313" key="1">
    <source>
        <dbReference type="EMBL" id="SDX03512.1"/>
    </source>
</evidence>
<organism evidence="1 2">
    <name type="scientific">Albimonas donghaensis</name>
    <dbReference type="NCBI Taxonomy" id="356660"/>
    <lineage>
        <taxon>Bacteria</taxon>
        <taxon>Pseudomonadati</taxon>
        <taxon>Pseudomonadota</taxon>
        <taxon>Alphaproteobacteria</taxon>
        <taxon>Rhodobacterales</taxon>
        <taxon>Paracoccaceae</taxon>
        <taxon>Albimonas</taxon>
    </lineage>
</organism>
<dbReference type="InterPro" id="IPR042245">
    <property type="entry name" value="Tgt2/MlaC_sf"/>
</dbReference>
<dbReference type="Pfam" id="PF05494">
    <property type="entry name" value="MlaC"/>
    <property type="match status" value="1"/>
</dbReference>
<protein>
    <submittedName>
        <fullName evidence="1">Phospholipid transport system substrate-binding protein</fullName>
    </submittedName>
</protein>
<dbReference type="InterPro" id="IPR006311">
    <property type="entry name" value="TAT_signal"/>
</dbReference>
<dbReference type="InterPro" id="IPR008869">
    <property type="entry name" value="MlaC/ttg2D"/>
</dbReference>
<name>A0A1H2YE84_9RHOB</name>
<proteinExistence type="predicted"/>
<accession>A0A1H2YE84</accession>
<dbReference type="PANTHER" id="PTHR36573:SF1">
    <property type="entry name" value="INTERMEMBRANE PHOSPHOLIPID TRANSPORT SYSTEM BINDING PROTEIN MLAC"/>
    <property type="match status" value="1"/>
</dbReference>
<dbReference type="Proteomes" id="UP000199118">
    <property type="component" value="Unassembled WGS sequence"/>
</dbReference>
<keyword evidence="2" id="KW-1185">Reference proteome</keyword>
<dbReference type="PANTHER" id="PTHR36573">
    <property type="entry name" value="INTERMEMBRANE PHOSPHOLIPID TRANSPORT SYSTEM BINDING PROTEIN MLAC"/>
    <property type="match status" value="1"/>
</dbReference>
<dbReference type="RefSeq" id="WP_176954703.1">
    <property type="nucleotide sequence ID" value="NZ_FNMZ01000003.1"/>
</dbReference>
<dbReference type="STRING" id="356660.SAMN05444336_103100"/>
<sequence length="214" mass="22610">MQFDRRGILGGLLGLGAAAALGLGFGLTGAGPAQAAASAEDAQGFVAGMVDEVTQLVQSGKPIEAQAEDFSTLFARYAAVPQVTRFVMGRTWRDMSPAQHSKAQDALVAYVGRVYTSLLNDYQGQTLEVTGAQDFGAKGVLVKTRGKGEGVQDTEVEWLVSDRGGDGLKLVDVVAEGVSLLQSQRQEFAAMIERRGGDVDRFLDDLAAGRIAEE</sequence>
<dbReference type="AlphaFoldDB" id="A0A1H2YE84"/>
<reference evidence="1 2" key="1">
    <citation type="submission" date="2016-10" db="EMBL/GenBank/DDBJ databases">
        <authorList>
            <person name="de Groot N.N."/>
        </authorList>
    </citation>
    <scope>NUCLEOTIDE SEQUENCE [LARGE SCALE GENOMIC DNA]</scope>
    <source>
        <strain evidence="1 2">DSM 17890</strain>
    </source>
</reference>
<dbReference type="Gene3D" id="3.10.450.710">
    <property type="entry name" value="Tgt2/MlaC"/>
    <property type="match status" value="1"/>
</dbReference>
<dbReference type="EMBL" id="FNMZ01000003">
    <property type="protein sequence ID" value="SDX03512.1"/>
    <property type="molecule type" value="Genomic_DNA"/>
</dbReference>